<dbReference type="AlphaFoldDB" id="I2GT39"/>
<evidence type="ECO:0000256" key="1">
    <source>
        <dbReference type="SAM" id="MobiDB-lite"/>
    </source>
</evidence>
<dbReference type="InterPro" id="IPR002035">
    <property type="entry name" value="VWF_A"/>
</dbReference>
<comment type="caution">
    <text evidence="4">The sequence shown here is derived from an EMBL/GenBank/DDBJ whole genome shotgun (WGS) entry which is preliminary data.</text>
</comment>
<dbReference type="OrthoDB" id="901926at2"/>
<keyword evidence="5" id="KW-1185">Reference proteome</keyword>
<dbReference type="Proteomes" id="UP000009309">
    <property type="component" value="Unassembled WGS sequence"/>
</dbReference>
<evidence type="ECO:0000313" key="4">
    <source>
        <dbReference type="EMBL" id="CCH57068.1"/>
    </source>
</evidence>
<dbReference type="EMBL" id="CAIT01000010">
    <property type="protein sequence ID" value="CCH57068.1"/>
    <property type="molecule type" value="Genomic_DNA"/>
</dbReference>
<dbReference type="PROSITE" id="PS50234">
    <property type="entry name" value="VWFA"/>
    <property type="match status" value="1"/>
</dbReference>
<dbReference type="eggNOG" id="COG2304">
    <property type="taxonomic scope" value="Bacteria"/>
</dbReference>
<feature type="domain" description="VWFA" evidence="3">
    <location>
        <begin position="740"/>
        <end position="914"/>
    </location>
</feature>
<proteinExistence type="predicted"/>
<keyword evidence="2" id="KW-0732">Signal</keyword>
<dbReference type="SMART" id="SM00327">
    <property type="entry name" value="VWA"/>
    <property type="match status" value="1"/>
</dbReference>
<evidence type="ECO:0000313" key="5">
    <source>
        <dbReference type="Proteomes" id="UP000009309"/>
    </source>
</evidence>
<feature type="chain" id="PRO_5003659911" description="VWFA domain-containing protein" evidence="2">
    <location>
        <begin position="19"/>
        <end position="915"/>
    </location>
</feature>
<dbReference type="PANTHER" id="PTHR10166:SF37">
    <property type="entry name" value="STOLID, ISOFORM H"/>
    <property type="match status" value="1"/>
</dbReference>
<protein>
    <recommendedName>
        <fullName evidence="3">VWFA domain-containing protein</fullName>
    </recommendedName>
</protein>
<dbReference type="Gene3D" id="3.40.50.410">
    <property type="entry name" value="von Willebrand factor, type A domain"/>
    <property type="match status" value="1"/>
</dbReference>
<dbReference type="STRING" id="1185876.BN8_06469"/>
<dbReference type="InterPro" id="IPR036465">
    <property type="entry name" value="vWFA_dom_sf"/>
</dbReference>
<dbReference type="Pfam" id="PF00092">
    <property type="entry name" value="VWA"/>
    <property type="match status" value="1"/>
</dbReference>
<dbReference type="RefSeq" id="WP_009285629.1">
    <property type="nucleotide sequence ID" value="NZ_CAIT01000010.1"/>
</dbReference>
<name>I2GT39_9BACT</name>
<gene>
    <name evidence="4" type="ORF">BN8_06469</name>
</gene>
<organism evidence="4 5">
    <name type="scientific">Fibrisoma limi BUZ 3</name>
    <dbReference type="NCBI Taxonomy" id="1185876"/>
    <lineage>
        <taxon>Bacteria</taxon>
        <taxon>Pseudomonadati</taxon>
        <taxon>Bacteroidota</taxon>
        <taxon>Cytophagia</taxon>
        <taxon>Cytophagales</taxon>
        <taxon>Spirosomataceae</taxon>
        <taxon>Fibrisoma</taxon>
    </lineage>
</organism>
<evidence type="ECO:0000259" key="3">
    <source>
        <dbReference type="PROSITE" id="PS50234"/>
    </source>
</evidence>
<accession>I2GT39</accession>
<feature type="compositionally biased region" description="Low complexity" evidence="1">
    <location>
        <begin position="665"/>
        <end position="679"/>
    </location>
</feature>
<dbReference type="InterPro" id="IPR051173">
    <property type="entry name" value="Ca_channel_alpha-2/delta"/>
</dbReference>
<sequence>MQYVFLCLLIFSSVWATAHSLQETPQQSLNQYVAFLNQSTDEVINRFRMIQTYVEQVERYREKPTFQLRLPSSGPLEEYYYKKALAADGLTPAEKQRLTASTQALWQLLTKLDETGKTLETYVRLQDYQRDNLKQSDALIGQMQTLFNQFSQDKETFYKQIQRVYRRYQPYLPTNAYLHTEKEMEDVLQRQKQLFDSLSYYLNEGAKAAWPVETVQKSILADEKILLVLGKAKSGIDYPASDMINSFKSALQTIQALKRGAVDDYTFAARQSSRHGNAFYLSFLNHYNNDLLAAQQSFVQYSTSAKQLLNSPKLSPAFALDPPQQTAQASGRTQPFADAKPISFTIKPATTPQELTTFRALSNYVEFINESLRQQHKLQMLLRNYQSSADYYRNQFRTRKGGLTYSHEEFKIPLSEYQLLVSESRYVPQPYRASINGQAEVLLNILNEMDGLSIELITYTAENQYLQDGLKRSDAILDRYLYLFDTFDQKKERLYQDVRRIHESYPVASPTSWHVAGKALLQTIDNNRDVLFGIKAFLKGETSQLPTTDKLVTDARTLIRDEYQNLKGLQRYGRSNGLCPYSPYEDVAEKSLRFAEKTGSVKPADSRTNPFESIYYFYNNELIYEYNKFSELAKAGVLKAVNQPDLFILRRNSLPKPSQPIPQKTEPTTQPPVAVVVQPNPTPSDAPARLGTGAPDPTPSEPVIQRDTVYVDRTRVDTVFIDRSGTSTPTNSLAGFAPNNLVLLLDVSSSMDSPFKMPLLKQSVKSLLKLLRPEDQVSVVVYSGKAKVALKPTPGNKADEIARLIDELRSDGDTDGDEGIRLAYKLANRHYIRAGNNRIVLATDGEFPISNDVYRLVAENVRQDVYLTVFTFGRNQINSQKLRRIAVAGKGNYVHITPVNARQQLVLEAQAKKEP</sequence>
<feature type="region of interest" description="Disordered" evidence="1">
    <location>
        <begin position="652"/>
        <end position="704"/>
    </location>
</feature>
<feature type="signal peptide" evidence="2">
    <location>
        <begin position="1"/>
        <end position="18"/>
    </location>
</feature>
<reference evidence="4 5" key="1">
    <citation type="journal article" date="2012" name="J. Bacteriol.">
        <title>Genome Sequence of the Filamentous Bacterium Fibrisoma limi BUZ 3T.</title>
        <authorList>
            <person name="Filippini M."/>
            <person name="Qi W."/>
            <person name="Jaenicke S."/>
            <person name="Goesmann A."/>
            <person name="Smits T.H."/>
            <person name="Bagheri H.C."/>
        </authorList>
    </citation>
    <scope>NUCLEOTIDE SEQUENCE [LARGE SCALE GENOMIC DNA]</scope>
    <source>
        <strain evidence="5">BUZ 3T</strain>
    </source>
</reference>
<dbReference type="PANTHER" id="PTHR10166">
    <property type="entry name" value="VOLTAGE-DEPENDENT CALCIUM CHANNEL SUBUNIT ALPHA-2/DELTA-RELATED"/>
    <property type="match status" value="1"/>
</dbReference>
<dbReference type="SUPFAM" id="SSF53300">
    <property type="entry name" value="vWA-like"/>
    <property type="match status" value="1"/>
</dbReference>
<evidence type="ECO:0000256" key="2">
    <source>
        <dbReference type="SAM" id="SignalP"/>
    </source>
</evidence>